<sequence>MGVRRAPLLLAVTLVLATAAAGPAAADPGLWPWGELVAAPRIALETDRATVGGPAEGAPRVAMAAGRAGVAGRVPVSVRVPVSGRVPSPRPVPGAGRVRPPRPVPRVSVRRPAPPQRVTVGPTVKVPRVSTRRSPDPEVSISMPRAKRRAAPEVTVPQVTVFPDGVCAGGVVLGDCPRDRPRPVPRVVAPPVVPVRVLPSPSPSPSPTPVVTPTPSSRPRVQRAEPPGRRRNPLNSVMLTVVLVTAITSTTAVAFRARR</sequence>
<dbReference type="EMBL" id="LT559118">
    <property type="protein sequence ID" value="SBO95375.1"/>
    <property type="molecule type" value="Genomic_DNA"/>
</dbReference>
<keyword evidence="3" id="KW-0732">Signal</keyword>
<evidence type="ECO:0000256" key="2">
    <source>
        <dbReference type="SAM" id="Phobius"/>
    </source>
</evidence>
<feature type="transmembrane region" description="Helical" evidence="2">
    <location>
        <begin position="237"/>
        <end position="255"/>
    </location>
</feature>
<organism evidence="4">
    <name type="scientific">Nonomuraea gerenzanensis</name>
    <dbReference type="NCBI Taxonomy" id="93944"/>
    <lineage>
        <taxon>Bacteria</taxon>
        <taxon>Bacillati</taxon>
        <taxon>Actinomycetota</taxon>
        <taxon>Actinomycetes</taxon>
        <taxon>Streptosporangiales</taxon>
        <taxon>Streptosporangiaceae</taxon>
        <taxon>Nonomuraea</taxon>
    </lineage>
</organism>
<evidence type="ECO:0000256" key="1">
    <source>
        <dbReference type="SAM" id="MobiDB-lite"/>
    </source>
</evidence>
<name>A0A1M4E962_9ACTN</name>
<feature type="signal peptide" evidence="3">
    <location>
        <begin position="1"/>
        <end position="26"/>
    </location>
</feature>
<dbReference type="AlphaFoldDB" id="A0A1M4E962"/>
<dbReference type="RefSeq" id="WP_225274759.1">
    <property type="nucleotide sequence ID" value="NZ_CP084058.1"/>
</dbReference>
<feature type="region of interest" description="Disordered" evidence="1">
    <location>
        <begin position="194"/>
        <end position="233"/>
    </location>
</feature>
<protein>
    <submittedName>
        <fullName evidence="4">Basic proline-rich protein</fullName>
    </submittedName>
</protein>
<gene>
    <name evidence="4" type="ORF">BN4615_P4891</name>
</gene>
<evidence type="ECO:0000313" key="4">
    <source>
        <dbReference type="EMBL" id="SBO95375.1"/>
    </source>
</evidence>
<feature type="compositionally biased region" description="Low complexity" evidence="1">
    <location>
        <begin position="85"/>
        <end position="98"/>
    </location>
</feature>
<feature type="compositionally biased region" description="Pro residues" evidence="1">
    <location>
        <begin position="200"/>
        <end position="212"/>
    </location>
</feature>
<keyword evidence="2" id="KW-0812">Transmembrane</keyword>
<proteinExistence type="predicted"/>
<reference evidence="4" key="1">
    <citation type="submission" date="2016-04" db="EMBL/GenBank/DDBJ databases">
        <authorList>
            <person name="Evans L.H."/>
            <person name="Alamgir A."/>
            <person name="Owens N."/>
            <person name="Weber N.D."/>
            <person name="Virtaneva K."/>
            <person name="Barbian K."/>
            <person name="Babar A."/>
            <person name="Rosenke K."/>
        </authorList>
    </citation>
    <scope>NUCLEOTIDE SEQUENCE</scope>
    <source>
        <strain evidence="4">Nono1</strain>
    </source>
</reference>
<evidence type="ECO:0000256" key="3">
    <source>
        <dbReference type="SAM" id="SignalP"/>
    </source>
</evidence>
<feature type="region of interest" description="Disordered" evidence="1">
    <location>
        <begin position="85"/>
        <end position="121"/>
    </location>
</feature>
<keyword evidence="2" id="KW-1133">Transmembrane helix</keyword>
<feature type="region of interest" description="Disordered" evidence="1">
    <location>
        <begin position="127"/>
        <end position="146"/>
    </location>
</feature>
<accession>A0A1M4E962</accession>
<feature type="chain" id="PRO_5013064428" evidence="3">
    <location>
        <begin position="27"/>
        <end position="259"/>
    </location>
</feature>
<keyword evidence="2" id="KW-0472">Membrane</keyword>